<dbReference type="AlphaFoldDB" id="A0A969WDQ4"/>
<organism evidence="2 3">
    <name type="scientific">Solimonas marina</name>
    <dbReference type="NCBI Taxonomy" id="2714601"/>
    <lineage>
        <taxon>Bacteria</taxon>
        <taxon>Pseudomonadati</taxon>
        <taxon>Pseudomonadota</taxon>
        <taxon>Gammaproteobacteria</taxon>
        <taxon>Nevskiales</taxon>
        <taxon>Nevskiaceae</taxon>
        <taxon>Solimonas</taxon>
    </lineage>
</organism>
<dbReference type="Proteomes" id="UP000653472">
    <property type="component" value="Unassembled WGS sequence"/>
</dbReference>
<dbReference type="InterPro" id="IPR009998">
    <property type="entry name" value="YfaZ"/>
</dbReference>
<keyword evidence="3" id="KW-1185">Reference proteome</keyword>
<feature type="signal peptide" evidence="1">
    <location>
        <begin position="1"/>
        <end position="24"/>
    </location>
</feature>
<reference evidence="2" key="1">
    <citation type="submission" date="2020-03" db="EMBL/GenBank/DDBJ databases">
        <title>Solimonas marina sp. nov., isolated from deep seawater of the Pacific Ocean.</title>
        <authorList>
            <person name="Liu X."/>
            <person name="Lai Q."/>
            <person name="Sun F."/>
            <person name="Gai Y."/>
            <person name="Li G."/>
            <person name="Shao Z."/>
        </authorList>
    </citation>
    <scope>NUCLEOTIDE SEQUENCE</scope>
    <source>
        <strain evidence="2">C16B3</strain>
    </source>
</reference>
<evidence type="ECO:0000313" key="3">
    <source>
        <dbReference type="Proteomes" id="UP000653472"/>
    </source>
</evidence>
<name>A0A969WDQ4_9GAMM</name>
<proteinExistence type="predicted"/>
<dbReference type="EMBL" id="JAAVXB010000012">
    <property type="protein sequence ID" value="NKF24175.1"/>
    <property type="molecule type" value="Genomic_DNA"/>
</dbReference>
<gene>
    <name evidence="2" type="ORF">G7Y82_17820</name>
</gene>
<dbReference type="Pfam" id="PF07437">
    <property type="entry name" value="YfaZ"/>
    <property type="match status" value="1"/>
</dbReference>
<keyword evidence="1" id="KW-0732">Signal</keyword>
<evidence type="ECO:0008006" key="4">
    <source>
        <dbReference type="Google" id="ProtNLM"/>
    </source>
</evidence>
<dbReference type="RefSeq" id="WP_168149504.1">
    <property type="nucleotide sequence ID" value="NZ_JAAVXB010000012.1"/>
</dbReference>
<sequence length="195" mass="20371">MIRTARYAPVAAAALMLASASASAESLNFGLSSDSFRFGLTGPLSRVIQGAQGQYDLGYLQRRTDGDDAYAVHAGVLFTGDAGLRDLDLTAGVGLRGVYVGGDGNDGGAIAPGLQFDLRVPGYDRIGLTGYGYYAPGVVSFNDIDSYRDVGAALSYEINRNAAVSVGWRNVRLGIDHGPNVTLDSGFYGAIGLTF</sequence>
<comment type="caution">
    <text evidence="2">The sequence shown here is derived from an EMBL/GenBank/DDBJ whole genome shotgun (WGS) entry which is preliminary data.</text>
</comment>
<protein>
    <recommendedName>
        <fullName evidence="4">YfaZ</fullName>
    </recommendedName>
</protein>
<accession>A0A969WDQ4</accession>
<feature type="chain" id="PRO_5037629325" description="YfaZ" evidence="1">
    <location>
        <begin position="25"/>
        <end position="195"/>
    </location>
</feature>
<evidence type="ECO:0000313" key="2">
    <source>
        <dbReference type="EMBL" id="NKF24175.1"/>
    </source>
</evidence>
<evidence type="ECO:0000256" key="1">
    <source>
        <dbReference type="SAM" id="SignalP"/>
    </source>
</evidence>